<protein>
    <submittedName>
        <fullName evidence="2">Uncharacterized protein</fullName>
    </submittedName>
</protein>
<organism evidence="1 2">
    <name type="scientific">Steinernema glaseri</name>
    <dbReference type="NCBI Taxonomy" id="37863"/>
    <lineage>
        <taxon>Eukaryota</taxon>
        <taxon>Metazoa</taxon>
        <taxon>Ecdysozoa</taxon>
        <taxon>Nematoda</taxon>
        <taxon>Chromadorea</taxon>
        <taxon>Rhabditida</taxon>
        <taxon>Tylenchina</taxon>
        <taxon>Panagrolaimomorpha</taxon>
        <taxon>Strongyloidoidea</taxon>
        <taxon>Steinernematidae</taxon>
        <taxon>Steinernema</taxon>
    </lineage>
</organism>
<keyword evidence="1" id="KW-1185">Reference proteome</keyword>
<dbReference type="WBParaSite" id="L893_g11374.t1">
    <property type="protein sequence ID" value="L893_g11374.t1"/>
    <property type="gene ID" value="L893_g11374"/>
</dbReference>
<name>A0A1I7Y034_9BILA</name>
<evidence type="ECO:0000313" key="2">
    <source>
        <dbReference type="WBParaSite" id="L893_g11374.t1"/>
    </source>
</evidence>
<evidence type="ECO:0000313" key="1">
    <source>
        <dbReference type="Proteomes" id="UP000095287"/>
    </source>
</evidence>
<reference evidence="2" key="1">
    <citation type="submission" date="2016-11" db="UniProtKB">
        <authorList>
            <consortium name="WormBaseParasite"/>
        </authorList>
    </citation>
    <scope>IDENTIFICATION</scope>
</reference>
<dbReference type="Proteomes" id="UP000095287">
    <property type="component" value="Unplaced"/>
</dbReference>
<accession>A0A1I7Y034</accession>
<proteinExistence type="predicted"/>
<sequence>MVVMNSRHVLTVSARYRGPVKWKRLRGSAAYALVCASHTPTEPVKVNHVGSPQSSIPTMTVLLWVENKGGSQ</sequence>
<dbReference type="AlphaFoldDB" id="A0A1I7Y034"/>